<dbReference type="InterPro" id="IPR007739">
    <property type="entry name" value="RgpF"/>
</dbReference>
<evidence type="ECO:0000259" key="4">
    <source>
        <dbReference type="Pfam" id="PF00535"/>
    </source>
</evidence>
<dbReference type="Gene3D" id="3.90.550.10">
    <property type="entry name" value="Spore Coat Polysaccharide Biosynthesis Protein SpsA, Chain A"/>
    <property type="match status" value="2"/>
</dbReference>
<evidence type="ECO:0000256" key="3">
    <source>
        <dbReference type="ARBA" id="ARBA00022679"/>
    </source>
</evidence>
<feature type="domain" description="Glycosyltransferase 2-like" evidence="4">
    <location>
        <begin position="530"/>
        <end position="648"/>
    </location>
</feature>
<dbReference type="Proteomes" id="UP000286594">
    <property type="component" value="Unassembled WGS sequence"/>
</dbReference>
<evidence type="ECO:0000313" key="5">
    <source>
        <dbReference type="EMBL" id="RWR49828.1"/>
    </source>
</evidence>
<dbReference type="AlphaFoldDB" id="A0A443LL26"/>
<dbReference type="PANTHER" id="PTHR43179">
    <property type="entry name" value="RHAMNOSYLTRANSFERASE WBBL"/>
    <property type="match status" value="1"/>
</dbReference>
<sequence length="1035" mass="116674">MRRRMPEMSFTDRRISSDFYDLVVHSGYFDADWYCARYPDVAETGLDPLQHYLKIGTLLRRDPSPLFETAFYLQQCGAERPVGVPPLVDFLTRGRGKGWKARASQGQVALVAHVFHLDVLADLSHYAANFPAGFDRFVTCPDSFGPTELDRIRAALPEARIVPVPNAGQDVGALMALDAQVGLTRYDVICKMHSKKGAKEPARWRHALLRGILGSRGQVDQILEAFERDPRLMLVGARQLYLHGPSYMWQNAETLGEMFSGLIGDFDYLRRDWGFIGGTCFWIRGAAFGEIRAALAPVEFRPAAYTDDGTVAHSVERLFGMVAALRNGTVMLCDVSTPEVMEIVHGGFPANGPRERVMISDLLRQIDFPEELVRTWMPHGAINGSGATFVRGWLALIGDPLPRRGYLQIEGERVPFLAGGFRADLKQNGVNEGWHAFQVSVPGSLCDGKPHEVVLFDEQTGGELDRCTFAWTKPKRDYWDFQGFLKASMTQPEVMTPFVEEDKRAFAVMENIANRMARKGLAAEPRPLVSVVMPMFNRASVVSEAIASVLAQTYPDFELIVVDDGSRDDSVAVVRRFDDPRIRLIELGENRGVTVARNTALRQAQGEIIAYLDSDNTWDSRFLAAHVGALLELPDADMIYSGVLLYSGQATEPYAMRYGHLHRALLENKNYIDNNIIVHRRAFLDRLGGFDESLRRYVDWDLVLRATEVGRVYSVPMLLCHYYYSRTENAITDNPTHVAHLDVLRANLGARQKAHLAQLDTADLVRPVSIIVPNWQSLEDIRDCIEALHRRDWQGMLDIIVVDNDSTEEVRAYLRAEHEAGRIRFEPLDGNYGFTYAVNIGIALARPESDVILLNNDAIAQPGSVQALQRACLGNPRAGMTVPRQILPAGTKTLRTHVPFARETNDCDVNISAHHRNVATVPVFHDGGGLELNYAAFFAVYIRRELLDEIGPLDAEYGRHYRSDRVYSDLMRNLTDYRMFYVPESHFIHKLQKATDHLREVGEKDKSFELMFKRNQWDAETAGRLNFRAPPWDVF</sequence>
<accession>A0A443LL26</accession>
<name>A0A443LL26_9RHOB</name>
<dbReference type="EMBL" id="SAVB01000008">
    <property type="protein sequence ID" value="RWR49828.1"/>
    <property type="molecule type" value="Genomic_DNA"/>
</dbReference>
<dbReference type="InterPro" id="IPR029044">
    <property type="entry name" value="Nucleotide-diphossugar_trans"/>
</dbReference>
<keyword evidence="3 5" id="KW-0808">Transferase</keyword>
<reference evidence="5 6" key="1">
    <citation type="submission" date="2019-01" db="EMBL/GenBank/DDBJ databases">
        <title>Sinorhodobacter populi sp. nov. isolated from the symptomatic bark tissue of Populus euramericana canker.</title>
        <authorList>
            <person name="Xu G."/>
        </authorList>
    </citation>
    <scope>NUCLEOTIDE SEQUENCE [LARGE SCALE GENOMIC DNA]</scope>
    <source>
        <strain evidence="5 6">CCTCC AB2012026</strain>
    </source>
</reference>
<dbReference type="InterPro" id="IPR001173">
    <property type="entry name" value="Glyco_trans_2-like"/>
</dbReference>
<dbReference type="GO" id="GO:0016757">
    <property type="term" value="F:glycosyltransferase activity"/>
    <property type="evidence" value="ECO:0007669"/>
    <property type="project" value="UniProtKB-KW"/>
</dbReference>
<evidence type="ECO:0000313" key="6">
    <source>
        <dbReference type="Proteomes" id="UP000286594"/>
    </source>
</evidence>
<evidence type="ECO:0000256" key="2">
    <source>
        <dbReference type="ARBA" id="ARBA00022676"/>
    </source>
</evidence>
<dbReference type="OrthoDB" id="6653642at2"/>
<dbReference type="SUPFAM" id="SSF53448">
    <property type="entry name" value="Nucleotide-diphospho-sugar transferases"/>
    <property type="match status" value="2"/>
</dbReference>
<evidence type="ECO:0000256" key="1">
    <source>
        <dbReference type="ARBA" id="ARBA00006739"/>
    </source>
</evidence>
<feature type="domain" description="Glycosyltransferase 2-like" evidence="4">
    <location>
        <begin position="769"/>
        <end position="884"/>
    </location>
</feature>
<comment type="similarity">
    <text evidence="1">Belongs to the glycosyltransferase 2 family.</text>
</comment>
<protein>
    <submittedName>
        <fullName evidence="5">Glycosyltransferase</fullName>
    </submittedName>
</protein>
<organism evidence="5 6">
    <name type="scientific">Paenirhodobacter ferrireducens</name>
    <dbReference type="NCBI Taxonomy" id="1215032"/>
    <lineage>
        <taxon>Bacteria</taxon>
        <taxon>Pseudomonadati</taxon>
        <taxon>Pseudomonadota</taxon>
        <taxon>Alphaproteobacteria</taxon>
        <taxon>Rhodobacterales</taxon>
        <taxon>Rhodobacter group</taxon>
        <taxon>Paenirhodobacter</taxon>
    </lineage>
</organism>
<dbReference type="Pfam" id="PF00535">
    <property type="entry name" value="Glycos_transf_2"/>
    <property type="match status" value="2"/>
</dbReference>
<dbReference type="Pfam" id="PF05045">
    <property type="entry name" value="RgpF"/>
    <property type="match status" value="1"/>
</dbReference>
<proteinExistence type="inferred from homology"/>
<dbReference type="PANTHER" id="PTHR43179:SF12">
    <property type="entry name" value="GALACTOFURANOSYLTRANSFERASE GLFT2"/>
    <property type="match status" value="1"/>
</dbReference>
<keyword evidence="2" id="KW-0328">Glycosyltransferase</keyword>
<gene>
    <name evidence="5" type="ORF">EOW65_07685</name>
</gene>
<keyword evidence="6" id="KW-1185">Reference proteome</keyword>
<comment type="caution">
    <text evidence="5">The sequence shown here is derived from an EMBL/GenBank/DDBJ whole genome shotgun (WGS) entry which is preliminary data.</text>
</comment>